<feature type="domain" description="Acyl-CoA dehydrogenase/oxidase N-terminal" evidence="7">
    <location>
        <begin position="6"/>
        <end position="117"/>
    </location>
</feature>
<feature type="domain" description="Acyl-CoA dehydrogenase/oxidase C-terminal" evidence="6">
    <location>
        <begin position="223"/>
        <end position="372"/>
    </location>
</feature>
<evidence type="ECO:0000256" key="1">
    <source>
        <dbReference type="ARBA" id="ARBA00001974"/>
    </source>
</evidence>
<accession>A0A7K3LJ06</accession>
<dbReference type="Pfam" id="PF02771">
    <property type="entry name" value="Acyl-CoA_dh_N"/>
    <property type="match status" value="1"/>
</dbReference>
<dbReference type="SUPFAM" id="SSF47203">
    <property type="entry name" value="Acyl-CoA dehydrogenase C-terminal domain-like"/>
    <property type="match status" value="1"/>
</dbReference>
<dbReference type="Gene3D" id="2.40.110.10">
    <property type="entry name" value="Butyryl-CoA Dehydrogenase, subunit A, domain 2"/>
    <property type="match status" value="1"/>
</dbReference>
<dbReference type="InterPro" id="IPR036250">
    <property type="entry name" value="AcylCo_DH-like_C"/>
</dbReference>
<dbReference type="RefSeq" id="WP_059036856.1">
    <property type="nucleotide sequence ID" value="NZ_JAADZU010000003.1"/>
</dbReference>
<dbReference type="Gene3D" id="1.20.140.10">
    <property type="entry name" value="Butyryl-CoA Dehydrogenase, subunit A, domain 3"/>
    <property type="match status" value="1"/>
</dbReference>
<evidence type="ECO:0000313" key="9">
    <source>
        <dbReference type="Proteomes" id="UP000466307"/>
    </source>
</evidence>
<comment type="similarity">
    <text evidence="2">Belongs to the acyl-CoA dehydrogenase family.</text>
</comment>
<dbReference type="SUPFAM" id="SSF56645">
    <property type="entry name" value="Acyl-CoA dehydrogenase NM domain-like"/>
    <property type="match status" value="1"/>
</dbReference>
<protein>
    <submittedName>
        <fullName evidence="8">Acyl-CoA/acyl-ACP dehydrogenase</fullName>
    </submittedName>
</protein>
<dbReference type="InterPro" id="IPR037069">
    <property type="entry name" value="AcylCoA_DH/ox_N_sf"/>
</dbReference>
<reference evidence="8 9" key="1">
    <citation type="submission" date="2020-01" db="EMBL/GenBank/DDBJ databases">
        <title>Investigation of new actinobacteria for the biodesulphurisation of diesel fuel.</title>
        <authorList>
            <person name="Athi Narayanan S.M."/>
        </authorList>
    </citation>
    <scope>NUCLEOTIDE SEQUENCE [LARGE SCALE GENOMIC DNA]</scope>
    <source>
        <strain evidence="8 9">213E</strain>
    </source>
</reference>
<keyword evidence="3" id="KW-0285">Flavoprotein</keyword>
<evidence type="ECO:0000259" key="7">
    <source>
        <dbReference type="Pfam" id="PF02771"/>
    </source>
</evidence>
<comment type="cofactor">
    <cofactor evidence="1">
        <name>FAD</name>
        <dbReference type="ChEBI" id="CHEBI:57692"/>
    </cofactor>
</comment>
<proteinExistence type="inferred from homology"/>
<comment type="caution">
    <text evidence="8">The sequence shown here is derived from an EMBL/GenBank/DDBJ whole genome shotgun (WGS) entry which is preliminary data.</text>
</comment>
<dbReference type="InterPro" id="IPR013786">
    <property type="entry name" value="AcylCoA_DH/ox_N"/>
</dbReference>
<evidence type="ECO:0000256" key="4">
    <source>
        <dbReference type="ARBA" id="ARBA00022827"/>
    </source>
</evidence>
<dbReference type="PANTHER" id="PTHR43884">
    <property type="entry name" value="ACYL-COA DEHYDROGENASE"/>
    <property type="match status" value="1"/>
</dbReference>
<dbReference type="InterPro" id="IPR009100">
    <property type="entry name" value="AcylCoA_DH/oxidase_NM_dom_sf"/>
</dbReference>
<dbReference type="AlphaFoldDB" id="A0A7K3LJ06"/>
<evidence type="ECO:0000256" key="5">
    <source>
        <dbReference type="ARBA" id="ARBA00023002"/>
    </source>
</evidence>
<name>A0A7K3LJ06_9ACTN</name>
<dbReference type="Proteomes" id="UP000466307">
    <property type="component" value="Unassembled WGS sequence"/>
</dbReference>
<evidence type="ECO:0000256" key="2">
    <source>
        <dbReference type="ARBA" id="ARBA00009347"/>
    </source>
</evidence>
<evidence type="ECO:0000256" key="3">
    <source>
        <dbReference type="ARBA" id="ARBA00022630"/>
    </source>
</evidence>
<organism evidence="8 9">
    <name type="scientific">Gordonia desulfuricans</name>
    <dbReference type="NCBI Taxonomy" id="89051"/>
    <lineage>
        <taxon>Bacteria</taxon>
        <taxon>Bacillati</taxon>
        <taxon>Actinomycetota</taxon>
        <taxon>Actinomycetes</taxon>
        <taxon>Mycobacteriales</taxon>
        <taxon>Gordoniaceae</taxon>
        <taxon>Gordonia</taxon>
    </lineage>
</organism>
<dbReference type="InterPro" id="IPR009075">
    <property type="entry name" value="AcylCo_DH/oxidase_C"/>
</dbReference>
<keyword evidence="9" id="KW-1185">Reference proteome</keyword>
<gene>
    <name evidence="8" type="ORF">GYA93_01385</name>
</gene>
<dbReference type="GO" id="GO:0003995">
    <property type="term" value="F:acyl-CoA dehydrogenase activity"/>
    <property type="evidence" value="ECO:0007669"/>
    <property type="project" value="TreeGrafter"/>
</dbReference>
<dbReference type="InterPro" id="IPR046373">
    <property type="entry name" value="Acyl-CoA_Oxase/DH_mid-dom_sf"/>
</dbReference>
<dbReference type="GO" id="GO:0050660">
    <property type="term" value="F:flavin adenine dinucleotide binding"/>
    <property type="evidence" value="ECO:0007669"/>
    <property type="project" value="InterPro"/>
</dbReference>
<dbReference type="Gene3D" id="1.10.540.10">
    <property type="entry name" value="Acyl-CoA dehydrogenase/oxidase, N-terminal domain"/>
    <property type="match status" value="1"/>
</dbReference>
<dbReference type="EMBL" id="JAADZU010000003">
    <property type="protein sequence ID" value="NDK88242.1"/>
    <property type="molecule type" value="Genomic_DNA"/>
</dbReference>
<evidence type="ECO:0000313" key="8">
    <source>
        <dbReference type="EMBL" id="NDK88242.1"/>
    </source>
</evidence>
<keyword evidence="4" id="KW-0274">FAD</keyword>
<dbReference type="PANTHER" id="PTHR43884:SF20">
    <property type="entry name" value="ACYL-COA DEHYDROGENASE FADE28"/>
    <property type="match status" value="1"/>
</dbReference>
<evidence type="ECO:0000259" key="6">
    <source>
        <dbReference type="Pfam" id="PF00441"/>
    </source>
</evidence>
<sequence>MDFTLSDEAVALRDLTRDIAEKICTDEHTEQLEAADAPVDDALWRELAVAGLLGVEIPETSDGLGLGMVESVTVAEQLGRRLARVPFGAHAVAAAPVIAAHGSPALRSSVPAAAASGTLLLTVALEEDLGTDPLIPQARLVHTDHGVRLSGAKVNVGYADVAGAFLVNAVDDAGVHVVFVPAGTPGVTVVPTLTTGRTPVSIVEFDDVAVGADDILAGGAATVAELADRMTLAVCADQSGTVTRALELTAAYAAEREQFGRAIGSFQAVAQRLADGYIDAQGLSLTTTQAAWRFALGDGEDGGAPDLRVAVQTAKFWACEAGHRVAHTAVHVHGGVGLDTTHPVHRYFLRAKQNEFTLGSAPVTLAHIGSALAATPA</sequence>
<dbReference type="Pfam" id="PF00441">
    <property type="entry name" value="Acyl-CoA_dh_1"/>
    <property type="match status" value="1"/>
</dbReference>
<dbReference type="CDD" id="cd00567">
    <property type="entry name" value="ACAD"/>
    <property type="match status" value="1"/>
</dbReference>
<keyword evidence="5" id="KW-0560">Oxidoreductase</keyword>